<gene>
    <name evidence="7" type="ORF">JCM21531_1095</name>
</gene>
<dbReference type="Pfam" id="PF06580">
    <property type="entry name" value="His_kinase"/>
    <property type="match status" value="1"/>
</dbReference>
<dbReference type="InterPro" id="IPR003594">
    <property type="entry name" value="HATPase_dom"/>
</dbReference>
<dbReference type="EMBL" id="BAVR01000009">
    <property type="protein sequence ID" value="GAE87702.1"/>
    <property type="molecule type" value="Genomic_DNA"/>
</dbReference>
<dbReference type="GO" id="GO:0000155">
    <property type="term" value="F:phosphorelay sensor kinase activity"/>
    <property type="evidence" value="ECO:0007669"/>
    <property type="project" value="InterPro"/>
</dbReference>
<comment type="subcellular location">
    <subcellularLocation>
        <location evidence="1">Membrane</location>
    </subcellularLocation>
</comment>
<dbReference type="SUPFAM" id="SSF158472">
    <property type="entry name" value="HAMP domain-like"/>
    <property type="match status" value="1"/>
</dbReference>
<evidence type="ECO:0000313" key="7">
    <source>
        <dbReference type="EMBL" id="GAE87702.1"/>
    </source>
</evidence>
<keyword evidence="2" id="KW-0597">Phosphoprotein</keyword>
<evidence type="ECO:0000256" key="5">
    <source>
        <dbReference type="SAM" id="Phobius"/>
    </source>
</evidence>
<evidence type="ECO:0000313" key="8">
    <source>
        <dbReference type="Proteomes" id="UP000019109"/>
    </source>
</evidence>
<dbReference type="PANTHER" id="PTHR34220:SF7">
    <property type="entry name" value="SENSOR HISTIDINE KINASE YPDA"/>
    <property type="match status" value="1"/>
</dbReference>
<dbReference type="InterPro" id="IPR036890">
    <property type="entry name" value="HATPase_C_sf"/>
</dbReference>
<dbReference type="Pfam" id="PF00672">
    <property type="entry name" value="HAMP"/>
    <property type="match status" value="1"/>
</dbReference>
<evidence type="ECO:0000256" key="1">
    <source>
        <dbReference type="ARBA" id="ARBA00004370"/>
    </source>
</evidence>
<dbReference type="RefSeq" id="WP_243467182.1">
    <property type="nucleotide sequence ID" value="NZ_BAVR01000009.1"/>
</dbReference>
<keyword evidence="3" id="KW-0808">Transferase</keyword>
<evidence type="ECO:0000256" key="4">
    <source>
        <dbReference type="ARBA" id="ARBA00022777"/>
    </source>
</evidence>
<accession>W4V3I9</accession>
<dbReference type="PROSITE" id="PS50885">
    <property type="entry name" value="HAMP"/>
    <property type="match status" value="1"/>
</dbReference>
<dbReference type="Gene3D" id="6.10.340.10">
    <property type="match status" value="1"/>
</dbReference>
<proteinExistence type="predicted"/>
<keyword evidence="5" id="KW-1133">Transmembrane helix</keyword>
<dbReference type="InterPro" id="IPR010559">
    <property type="entry name" value="Sig_transdc_His_kin_internal"/>
</dbReference>
<dbReference type="CDD" id="cd06225">
    <property type="entry name" value="HAMP"/>
    <property type="match status" value="1"/>
</dbReference>
<sequence>MYDTSKYSGWKYVTIVPASSSMQQMTELRNSIFLLFLIMNVATAVTLIFLLSKTVYRKLNKLIVSMKKVEEGNFDVYIRHKDTDEFGFMYSRFNDMVEKIRYLFKELYTQKLLQKDAELKLLQSKINPHFIYNIFDNMNWLIQLERYEELEVLVDSVSTYFKRSLNAGKDFITVADTMKQLESYVKIQKIRFKDRFECAFDFDDEIIDMMIPNFILQPLLENAICHGIEPKTEKSFIQVKGVKDDDKVVFTVEDDGVGISSEALKKSPTFLQATRRMKRIILPLQISIKG</sequence>
<organism evidence="7 8">
    <name type="scientific">Acetivibrio straminisolvens JCM 21531</name>
    <dbReference type="NCBI Taxonomy" id="1294263"/>
    <lineage>
        <taxon>Bacteria</taxon>
        <taxon>Bacillati</taxon>
        <taxon>Bacillota</taxon>
        <taxon>Clostridia</taxon>
        <taxon>Eubacteriales</taxon>
        <taxon>Oscillospiraceae</taxon>
        <taxon>Acetivibrio</taxon>
    </lineage>
</organism>
<dbReference type="Gene3D" id="3.30.565.10">
    <property type="entry name" value="Histidine kinase-like ATPase, C-terminal domain"/>
    <property type="match status" value="1"/>
</dbReference>
<reference evidence="7" key="1">
    <citation type="journal article" date="2014" name="Genome Announc.">
        <title>Draft Genome Sequence of Clostridium straminisolvens Strain JCM 21531T, Isolated from a Cellulose-Degrading Bacterial Community.</title>
        <authorList>
            <person name="Yuki M."/>
            <person name="Oshima K."/>
            <person name="Suda W."/>
            <person name="Sakamoto M."/>
            <person name="Kitamura K."/>
            <person name="Iida T."/>
            <person name="Hattori M."/>
            <person name="Ohkuma M."/>
        </authorList>
    </citation>
    <scope>NUCLEOTIDE SEQUENCE [LARGE SCALE GENOMIC DNA]</scope>
    <source>
        <strain evidence="7">JCM 21531</strain>
    </source>
</reference>
<evidence type="ECO:0000259" key="6">
    <source>
        <dbReference type="PROSITE" id="PS50885"/>
    </source>
</evidence>
<dbReference type="STRING" id="1294263.JCM21531_1095"/>
<keyword evidence="4 7" id="KW-0418">Kinase</keyword>
<feature type="transmembrane region" description="Helical" evidence="5">
    <location>
        <begin position="32"/>
        <end position="51"/>
    </location>
</feature>
<evidence type="ECO:0000256" key="3">
    <source>
        <dbReference type="ARBA" id="ARBA00022679"/>
    </source>
</evidence>
<dbReference type="InterPro" id="IPR003660">
    <property type="entry name" value="HAMP_dom"/>
</dbReference>
<dbReference type="SMART" id="SM00304">
    <property type="entry name" value="HAMP"/>
    <property type="match status" value="1"/>
</dbReference>
<dbReference type="GO" id="GO:0016020">
    <property type="term" value="C:membrane"/>
    <property type="evidence" value="ECO:0007669"/>
    <property type="project" value="UniProtKB-SubCell"/>
</dbReference>
<feature type="domain" description="HAMP" evidence="6">
    <location>
        <begin position="53"/>
        <end position="105"/>
    </location>
</feature>
<dbReference type="AlphaFoldDB" id="W4V3I9"/>
<dbReference type="InterPro" id="IPR050640">
    <property type="entry name" value="Bact_2-comp_sensor_kinase"/>
</dbReference>
<name>W4V3I9_9FIRM</name>
<dbReference type="Pfam" id="PF02518">
    <property type="entry name" value="HATPase_c"/>
    <property type="match status" value="1"/>
</dbReference>
<comment type="caution">
    <text evidence="7">The sequence shown here is derived from an EMBL/GenBank/DDBJ whole genome shotgun (WGS) entry which is preliminary data.</text>
</comment>
<dbReference type="PANTHER" id="PTHR34220">
    <property type="entry name" value="SENSOR HISTIDINE KINASE YPDA"/>
    <property type="match status" value="1"/>
</dbReference>
<keyword evidence="8" id="KW-1185">Reference proteome</keyword>
<keyword evidence="5" id="KW-0472">Membrane</keyword>
<evidence type="ECO:0000256" key="2">
    <source>
        <dbReference type="ARBA" id="ARBA00022553"/>
    </source>
</evidence>
<dbReference type="Proteomes" id="UP000019109">
    <property type="component" value="Unassembled WGS sequence"/>
</dbReference>
<protein>
    <submittedName>
        <fullName evidence="7">Autolysin sensor kinase</fullName>
    </submittedName>
</protein>
<keyword evidence="5" id="KW-0812">Transmembrane</keyword>
<dbReference type="SUPFAM" id="SSF55874">
    <property type="entry name" value="ATPase domain of HSP90 chaperone/DNA topoisomerase II/histidine kinase"/>
    <property type="match status" value="1"/>
</dbReference>